<protein>
    <submittedName>
        <fullName evidence="2">ANTAR domain-containing protein</fullName>
    </submittedName>
</protein>
<name>A0A6L6XB85_9ACTN</name>
<dbReference type="PROSITE" id="PS50921">
    <property type="entry name" value="ANTAR"/>
    <property type="match status" value="1"/>
</dbReference>
<reference evidence="2 3" key="1">
    <citation type="submission" date="2019-11" db="EMBL/GenBank/DDBJ databases">
        <title>Streptomyces typhae sp. nov., a novel endophytic actinomycete isolated from the root of cattail pollen (Typha angustifolia L.).</title>
        <authorList>
            <person name="Peng C."/>
        </authorList>
    </citation>
    <scope>NUCLEOTIDE SEQUENCE [LARGE SCALE GENOMIC DNA]</scope>
    <source>
        <strain evidence="3">p1417</strain>
    </source>
</reference>
<evidence type="ECO:0000313" key="3">
    <source>
        <dbReference type="Proteomes" id="UP000483802"/>
    </source>
</evidence>
<accession>A0A6L6XB85</accession>
<keyword evidence="3" id="KW-1185">Reference proteome</keyword>
<proteinExistence type="predicted"/>
<dbReference type="InterPro" id="IPR036388">
    <property type="entry name" value="WH-like_DNA-bd_sf"/>
</dbReference>
<feature type="domain" description="ANTAR" evidence="1">
    <location>
        <begin position="1"/>
        <end position="61"/>
    </location>
</feature>
<sequence length="88" mass="9359">MGCSGKDAQLPQAVDSHAAVDQALGVLPARHRTPPPAGFDILRETSQHLNIKLRLLAALIAGAALGRPLSARIQNHLGATIRRHSRTD</sequence>
<dbReference type="Pfam" id="PF03861">
    <property type="entry name" value="ANTAR"/>
    <property type="match status" value="1"/>
</dbReference>
<dbReference type="Proteomes" id="UP000483802">
    <property type="component" value="Unassembled WGS sequence"/>
</dbReference>
<evidence type="ECO:0000259" key="1">
    <source>
        <dbReference type="PROSITE" id="PS50921"/>
    </source>
</evidence>
<dbReference type="AlphaFoldDB" id="A0A6L6XB85"/>
<comment type="caution">
    <text evidence="2">The sequence shown here is derived from an EMBL/GenBank/DDBJ whole genome shotgun (WGS) entry which is preliminary data.</text>
</comment>
<dbReference type="GO" id="GO:0003723">
    <property type="term" value="F:RNA binding"/>
    <property type="evidence" value="ECO:0007669"/>
    <property type="project" value="InterPro"/>
</dbReference>
<dbReference type="Gene3D" id="1.10.10.10">
    <property type="entry name" value="Winged helix-like DNA-binding domain superfamily/Winged helix DNA-binding domain"/>
    <property type="match status" value="1"/>
</dbReference>
<dbReference type="InterPro" id="IPR005561">
    <property type="entry name" value="ANTAR"/>
</dbReference>
<organism evidence="2 3">
    <name type="scientific">Streptomyces typhae</name>
    <dbReference type="NCBI Taxonomy" id="2681492"/>
    <lineage>
        <taxon>Bacteria</taxon>
        <taxon>Bacillati</taxon>
        <taxon>Actinomycetota</taxon>
        <taxon>Actinomycetes</taxon>
        <taxon>Kitasatosporales</taxon>
        <taxon>Streptomycetaceae</taxon>
        <taxon>Streptomyces</taxon>
    </lineage>
</organism>
<gene>
    <name evidence="2" type="ORF">GPA10_40940</name>
</gene>
<dbReference type="EMBL" id="WPNZ01000043">
    <property type="protein sequence ID" value="MVO90941.1"/>
    <property type="molecule type" value="Genomic_DNA"/>
</dbReference>
<dbReference type="PIRSF" id="PIRSF010636">
    <property type="entry name" value="ANTAR_solo"/>
    <property type="match status" value="1"/>
</dbReference>
<evidence type="ECO:0000313" key="2">
    <source>
        <dbReference type="EMBL" id="MVO90941.1"/>
    </source>
</evidence>
<dbReference type="SMART" id="SM01012">
    <property type="entry name" value="ANTAR"/>
    <property type="match status" value="1"/>
</dbReference>
<dbReference type="InterPro" id="IPR024189">
    <property type="entry name" value="ANTAR_transcrpt_antiterm_reg"/>
</dbReference>